<dbReference type="SUPFAM" id="SSF49599">
    <property type="entry name" value="TRAF domain-like"/>
    <property type="match status" value="1"/>
</dbReference>
<evidence type="ECO:0000313" key="8">
    <source>
        <dbReference type="Proteomes" id="UP000032180"/>
    </source>
</evidence>
<reference evidence="8" key="2">
    <citation type="submission" date="2013-12" db="EMBL/GenBank/DDBJ databases">
        <authorList>
            <person name="Yu Y."/>
            <person name="Lee S."/>
            <person name="de Baynast K."/>
            <person name="Wissotski M."/>
            <person name="Liu L."/>
            <person name="Talag J."/>
            <person name="Goicoechea J."/>
            <person name="Angelova A."/>
            <person name="Jetty R."/>
            <person name="Kudrna D."/>
            <person name="Golser W."/>
            <person name="Rivera L."/>
            <person name="Zhang J."/>
            <person name="Wing R."/>
        </authorList>
    </citation>
    <scope>NUCLEOTIDE SEQUENCE</scope>
</reference>
<evidence type="ECO:0000259" key="6">
    <source>
        <dbReference type="PROSITE" id="PS51081"/>
    </source>
</evidence>
<dbReference type="PROSITE" id="PS51081">
    <property type="entry name" value="ZF_SIAH"/>
    <property type="match status" value="1"/>
</dbReference>
<evidence type="ECO:0000256" key="2">
    <source>
        <dbReference type="ARBA" id="ARBA00022771"/>
    </source>
</evidence>
<dbReference type="GO" id="GO:0016567">
    <property type="term" value="P:protein ubiquitination"/>
    <property type="evidence" value="ECO:0007669"/>
    <property type="project" value="UniProtKB-UniPathway"/>
</dbReference>
<keyword evidence="3" id="KW-0862">Zinc</keyword>
<accession>A0A0D9UW99</accession>
<dbReference type="InterPro" id="IPR013010">
    <property type="entry name" value="Znf_SIAH"/>
</dbReference>
<sequence length="286" mass="30231">METTTTIYYRQAQTSSAPNNATVDFDALNCTICYNPLHPPVFQCLAYHVQHCHGKLLDRSRCHMCNMNSGYSRCFAVEKILDSIKVPCRNAAYGCAAKTAYHDGDAHAAACLHAPCFCPEPGCGFAGAGAALGSHLAASHGWPSTAIRRGRAVDLQLREGAKRVLLLHDHDAGGGSGGGGQHVFLLVVSPAATAGMLLGNVFLVEPHGGVAPRFDCHVDFNCGGTGLRQSSEFAVRSTSLAGGLPVDCYAFVVPNVGQHPATASVSVIDNSRRRPRGGGHTQRLHN</sequence>
<dbReference type="PANTHER" id="PTHR10315">
    <property type="entry name" value="E3 UBIQUITIN PROTEIN LIGASE SIAH"/>
    <property type="match status" value="1"/>
</dbReference>
<evidence type="ECO:0000313" key="7">
    <source>
        <dbReference type="EnsemblPlants" id="LPERR01G01520.1"/>
    </source>
</evidence>
<dbReference type="Gene3D" id="3.30.40.10">
    <property type="entry name" value="Zinc/RING finger domain, C3HC4 (zinc finger)"/>
    <property type="match status" value="1"/>
</dbReference>
<dbReference type="GO" id="GO:0005737">
    <property type="term" value="C:cytoplasm"/>
    <property type="evidence" value="ECO:0007669"/>
    <property type="project" value="TreeGrafter"/>
</dbReference>
<organism evidence="7 8">
    <name type="scientific">Leersia perrieri</name>
    <dbReference type="NCBI Taxonomy" id="77586"/>
    <lineage>
        <taxon>Eukaryota</taxon>
        <taxon>Viridiplantae</taxon>
        <taxon>Streptophyta</taxon>
        <taxon>Embryophyta</taxon>
        <taxon>Tracheophyta</taxon>
        <taxon>Spermatophyta</taxon>
        <taxon>Magnoliopsida</taxon>
        <taxon>Liliopsida</taxon>
        <taxon>Poales</taxon>
        <taxon>Poaceae</taxon>
        <taxon>BOP clade</taxon>
        <taxon>Oryzoideae</taxon>
        <taxon>Oryzeae</taxon>
        <taxon>Oryzinae</taxon>
        <taxon>Leersia</taxon>
    </lineage>
</organism>
<feature type="compositionally biased region" description="Basic residues" evidence="5">
    <location>
        <begin position="273"/>
        <end position="286"/>
    </location>
</feature>
<dbReference type="PANTHER" id="PTHR10315:SF165">
    <property type="entry name" value="RING-TYPE E3 UBIQUITIN TRANSFERASE"/>
    <property type="match status" value="1"/>
</dbReference>
<feature type="domain" description="SIAH-type" evidence="6">
    <location>
        <begin position="83"/>
        <end position="141"/>
    </location>
</feature>
<dbReference type="Proteomes" id="UP000032180">
    <property type="component" value="Chromosome 1"/>
</dbReference>
<evidence type="ECO:0000256" key="4">
    <source>
        <dbReference type="PROSITE-ProRule" id="PRU00455"/>
    </source>
</evidence>
<keyword evidence="1" id="KW-0479">Metal-binding</keyword>
<name>A0A0D9UW99_9ORYZ</name>
<dbReference type="GO" id="GO:0061630">
    <property type="term" value="F:ubiquitin protein ligase activity"/>
    <property type="evidence" value="ECO:0007669"/>
    <property type="project" value="TreeGrafter"/>
</dbReference>
<dbReference type="InterPro" id="IPR013083">
    <property type="entry name" value="Znf_RING/FYVE/PHD"/>
</dbReference>
<dbReference type="STRING" id="77586.A0A0D9UW99"/>
<proteinExistence type="predicted"/>
<evidence type="ECO:0000256" key="3">
    <source>
        <dbReference type="ARBA" id="ARBA00022833"/>
    </source>
</evidence>
<reference evidence="7" key="3">
    <citation type="submission" date="2015-04" db="UniProtKB">
        <authorList>
            <consortium name="EnsemblPlants"/>
        </authorList>
    </citation>
    <scope>IDENTIFICATION</scope>
</reference>
<dbReference type="eggNOG" id="KOG3002">
    <property type="taxonomic scope" value="Eukaryota"/>
</dbReference>
<dbReference type="AlphaFoldDB" id="A0A0D9UW99"/>
<dbReference type="UniPathway" id="UPA00143"/>
<protein>
    <recommendedName>
        <fullName evidence="6">SIAH-type domain-containing protein</fullName>
    </recommendedName>
</protein>
<dbReference type="GO" id="GO:0008270">
    <property type="term" value="F:zinc ion binding"/>
    <property type="evidence" value="ECO:0007669"/>
    <property type="project" value="UniProtKB-KW"/>
</dbReference>
<dbReference type="EnsemblPlants" id="LPERR01G01520.1">
    <property type="protein sequence ID" value="LPERR01G01520.1"/>
    <property type="gene ID" value="LPERR01G01520"/>
</dbReference>
<keyword evidence="8" id="KW-1185">Reference proteome</keyword>
<dbReference type="HOGENOM" id="CLU_040603_4_1_1"/>
<reference evidence="7 8" key="1">
    <citation type="submission" date="2012-08" db="EMBL/GenBank/DDBJ databases">
        <title>Oryza genome evolution.</title>
        <authorList>
            <person name="Wing R.A."/>
        </authorList>
    </citation>
    <scope>NUCLEOTIDE SEQUENCE</scope>
</reference>
<evidence type="ECO:0000256" key="1">
    <source>
        <dbReference type="ARBA" id="ARBA00022723"/>
    </source>
</evidence>
<dbReference type="InterPro" id="IPR052088">
    <property type="entry name" value="E3_ubiquitin-ligase_SINA"/>
</dbReference>
<feature type="region of interest" description="Disordered" evidence="5">
    <location>
        <begin position="264"/>
        <end position="286"/>
    </location>
</feature>
<evidence type="ECO:0000256" key="5">
    <source>
        <dbReference type="SAM" id="MobiDB-lite"/>
    </source>
</evidence>
<dbReference type="Pfam" id="PF21361">
    <property type="entry name" value="Sina_ZnF"/>
    <property type="match status" value="1"/>
</dbReference>
<keyword evidence="2 4" id="KW-0863">Zinc-finger</keyword>
<dbReference type="Gramene" id="LPERR01G01520.1">
    <property type="protein sequence ID" value="LPERR01G01520.1"/>
    <property type="gene ID" value="LPERR01G01520"/>
</dbReference>